<dbReference type="InterPro" id="IPR019540">
    <property type="entry name" value="PtdIno-glycan_biosynth_class_S"/>
</dbReference>
<dbReference type="PANTHER" id="PTHR21072">
    <property type="entry name" value="GPI TRANSAMIDASE COMPONENT PIG-S"/>
    <property type="match status" value="1"/>
</dbReference>
<evidence type="ECO:0000256" key="8">
    <source>
        <dbReference type="ARBA" id="ARBA00023136"/>
    </source>
</evidence>
<evidence type="ECO:0008006" key="13">
    <source>
        <dbReference type="Google" id="ProtNLM"/>
    </source>
</evidence>
<feature type="transmembrane region" description="Helical" evidence="10">
    <location>
        <begin position="12"/>
        <end position="34"/>
    </location>
</feature>
<keyword evidence="9" id="KW-0325">Glycoprotein</keyword>
<evidence type="ECO:0000256" key="5">
    <source>
        <dbReference type="ARBA" id="ARBA00022692"/>
    </source>
</evidence>
<evidence type="ECO:0000256" key="3">
    <source>
        <dbReference type="ARBA" id="ARBA00005316"/>
    </source>
</evidence>
<proteinExistence type="inferred from homology"/>
<comment type="pathway">
    <text evidence="2">Glycolipid biosynthesis; glycosylphosphatidylinositol-anchor biosynthesis.</text>
</comment>
<keyword evidence="5 10" id="KW-0812">Transmembrane</keyword>
<dbReference type="GeneID" id="54783706"/>
<dbReference type="GO" id="GO:0016255">
    <property type="term" value="P:attachment of GPI anchor to protein"/>
    <property type="evidence" value="ECO:0007669"/>
    <property type="project" value="InterPro"/>
</dbReference>
<keyword evidence="7 10" id="KW-1133">Transmembrane helix</keyword>
<dbReference type="AlphaFoldDB" id="A0A642UG20"/>
<dbReference type="GO" id="GO:0042765">
    <property type="term" value="C:GPI-anchor transamidase complex"/>
    <property type="evidence" value="ECO:0007669"/>
    <property type="project" value="InterPro"/>
</dbReference>
<evidence type="ECO:0000256" key="2">
    <source>
        <dbReference type="ARBA" id="ARBA00004687"/>
    </source>
</evidence>
<evidence type="ECO:0000313" key="12">
    <source>
        <dbReference type="Proteomes" id="UP000449547"/>
    </source>
</evidence>
<reference evidence="11 12" key="1">
    <citation type="submission" date="2019-07" db="EMBL/GenBank/DDBJ databases">
        <title>Genome assembly of two rare yeast pathogens: Diutina rugosa and Trichomonascus ciferrii.</title>
        <authorList>
            <person name="Mixao V."/>
            <person name="Saus E."/>
            <person name="Hansen A."/>
            <person name="Lass-Flor C."/>
            <person name="Gabaldon T."/>
        </authorList>
    </citation>
    <scope>NUCLEOTIDE SEQUENCE [LARGE SCALE GENOMIC DNA]</scope>
    <source>
        <strain evidence="11 12">CBS 613</strain>
    </source>
</reference>
<dbReference type="OrthoDB" id="28748at2759"/>
<comment type="subcellular location">
    <subcellularLocation>
        <location evidence="1">Endoplasmic reticulum membrane</location>
        <topology evidence="1">Multi-pass membrane protein</topology>
    </subcellularLocation>
</comment>
<evidence type="ECO:0000313" key="11">
    <source>
        <dbReference type="EMBL" id="KAA8898200.1"/>
    </source>
</evidence>
<dbReference type="OMA" id="AEHKYAV"/>
<evidence type="ECO:0000256" key="9">
    <source>
        <dbReference type="ARBA" id="ARBA00023180"/>
    </source>
</evidence>
<dbReference type="GO" id="GO:0006506">
    <property type="term" value="P:GPI anchor biosynthetic process"/>
    <property type="evidence" value="ECO:0007669"/>
    <property type="project" value="UniProtKB-UniPathway"/>
</dbReference>
<accession>A0A642UG20</accession>
<keyword evidence="6" id="KW-0256">Endoplasmic reticulum</keyword>
<dbReference type="VEuPathDB" id="FungiDB:DIURU_005055"/>
<keyword evidence="8 10" id="KW-0472">Membrane</keyword>
<keyword evidence="4" id="KW-0337">GPI-anchor biosynthesis</keyword>
<dbReference type="UniPathway" id="UPA00196"/>
<evidence type="ECO:0000256" key="1">
    <source>
        <dbReference type="ARBA" id="ARBA00004477"/>
    </source>
</evidence>
<dbReference type="PANTHER" id="PTHR21072:SF13">
    <property type="entry name" value="GPI TRANSAMIDASE COMPONENT PIG-S"/>
    <property type="match status" value="1"/>
</dbReference>
<comment type="caution">
    <text evidence="11">The sequence shown here is derived from an EMBL/GenBank/DDBJ whole genome shotgun (WGS) entry which is preliminary data.</text>
</comment>
<dbReference type="RefSeq" id="XP_034010457.1">
    <property type="nucleotide sequence ID" value="XM_034157995.1"/>
</dbReference>
<evidence type="ECO:0000256" key="6">
    <source>
        <dbReference type="ARBA" id="ARBA00022824"/>
    </source>
</evidence>
<sequence>MGSKELFPITRIRNVVLFASVIFIVVTGFATITFTTSIEKHPLPLQHIANASTVVSQGVKYQVPVYVDVPNSQEHVVEALESRFNSELSSLPRIASQWSIKCIRGPANPDTDYVIELQPGKDAGYHISPFSKKITLYVNEAVKQGENVVELGTSVLHQVFDYEVAKFAGNIKSSAIEVPYSSRYNVVFSLFSESGHPVQWKIDEALKLFDPIFDSLKEYANFSVSSQIQYYSNLAEGVQFNREIDRQVLRSEHLSTFINHGDWNLFSHDINPTINFMMYIPEKNYEDVPTVIENSASNSFLVPQWGGVHVLSRPMAKAKDERETVLSEDELLPVMEIFASQFTQLIGMGNQPKSLAMRTSSLYRTQSNDNLQQALDILNSLVKVVISLEGIAIPEATVELVRKSLSSVAESSTLISAGEFEGGMKESAKAVDYANRAFFEKEMVQQAYFPSEHKMAVYLPLLGPVGSICIFALLRVAVDAKRRMKHKKTQ</sequence>
<feature type="transmembrane region" description="Helical" evidence="10">
    <location>
        <begin position="455"/>
        <end position="478"/>
    </location>
</feature>
<name>A0A642UG20_DIURU</name>
<dbReference type="EMBL" id="SWFT01000149">
    <property type="protein sequence ID" value="KAA8898200.1"/>
    <property type="molecule type" value="Genomic_DNA"/>
</dbReference>
<keyword evidence="12" id="KW-1185">Reference proteome</keyword>
<dbReference type="Pfam" id="PF10510">
    <property type="entry name" value="PIG-S"/>
    <property type="match status" value="1"/>
</dbReference>
<evidence type="ECO:0000256" key="7">
    <source>
        <dbReference type="ARBA" id="ARBA00022989"/>
    </source>
</evidence>
<evidence type="ECO:0000256" key="4">
    <source>
        <dbReference type="ARBA" id="ARBA00022502"/>
    </source>
</evidence>
<comment type="similarity">
    <text evidence="3">Belongs to the PIGS family.</text>
</comment>
<dbReference type="Proteomes" id="UP000449547">
    <property type="component" value="Unassembled WGS sequence"/>
</dbReference>
<evidence type="ECO:0000256" key="10">
    <source>
        <dbReference type="SAM" id="Phobius"/>
    </source>
</evidence>
<protein>
    <recommendedName>
        <fullName evidence="13">GPI transamidase component PIG-S</fullName>
    </recommendedName>
</protein>
<organism evidence="11 12">
    <name type="scientific">Diutina rugosa</name>
    <name type="common">Yeast</name>
    <name type="synonym">Candida rugosa</name>
    <dbReference type="NCBI Taxonomy" id="5481"/>
    <lineage>
        <taxon>Eukaryota</taxon>
        <taxon>Fungi</taxon>
        <taxon>Dikarya</taxon>
        <taxon>Ascomycota</taxon>
        <taxon>Saccharomycotina</taxon>
        <taxon>Pichiomycetes</taxon>
        <taxon>Debaryomycetaceae</taxon>
        <taxon>Diutina</taxon>
    </lineage>
</organism>
<gene>
    <name evidence="11" type="ORF">DIURU_005055</name>
</gene>